<feature type="compositionally biased region" description="Basic residues" evidence="1">
    <location>
        <begin position="366"/>
        <end position="378"/>
    </location>
</feature>
<dbReference type="AlphaFoldDB" id="A0A2G8K2P7"/>
<evidence type="ECO:0000313" key="2">
    <source>
        <dbReference type="EMBL" id="PIK42260.1"/>
    </source>
</evidence>
<dbReference type="Proteomes" id="UP000230750">
    <property type="component" value="Unassembled WGS sequence"/>
</dbReference>
<feature type="compositionally biased region" description="Polar residues" evidence="1">
    <location>
        <begin position="309"/>
        <end position="322"/>
    </location>
</feature>
<gene>
    <name evidence="2" type="ORF">BSL78_20893</name>
</gene>
<feature type="region of interest" description="Disordered" evidence="1">
    <location>
        <begin position="114"/>
        <end position="282"/>
    </location>
</feature>
<protein>
    <submittedName>
        <fullName evidence="2">Uncharacterized protein</fullName>
    </submittedName>
</protein>
<evidence type="ECO:0000313" key="3">
    <source>
        <dbReference type="Proteomes" id="UP000230750"/>
    </source>
</evidence>
<organism evidence="2 3">
    <name type="scientific">Stichopus japonicus</name>
    <name type="common">Sea cucumber</name>
    <dbReference type="NCBI Taxonomy" id="307972"/>
    <lineage>
        <taxon>Eukaryota</taxon>
        <taxon>Metazoa</taxon>
        <taxon>Echinodermata</taxon>
        <taxon>Eleutherozoa</taxon>
        <taxon>Echinozoa</taxon>
        <taxon>Holothuroidea</taxon>
        <taxon>Aspidochirotacea</taxon>
        <taxon>Aspidochirotida</taxon>
        <taxon>Stichopodidae</taxon>
        <taxon>Apostichopus</taxon>
    </lineage>
</organism>
<feature type="region of interest" description="Disordered" evidence="1">
    <location>
        <begin position="364"/>
        <end position="404"/>
    </location>
</feature>
<comment type="caution">
    <text evidence="2">The sequence shown here is derived from an EMBL/GenBank/DDBJ whole genome shotgun (WGS) entry which is preliminary data.</text>
</comment>
<feature type="compositionally biased region" description="Basic and acidic residues" evidence="1">
    <location>
        <begin position="213"/>
        <end position="227"/>
    </location>
</feature>
<sequence length="404" mass="41947">MKNQGQSLSDQNREVLEAAGGSPETAEVAKPNKPKDGEAVDVGDGAPAKVLAPVRALPVANSTGSAGGVPVLLLVSSPSTVPATGKQTVFLATVPALSTNGTTVVASLPTSISMARGSGNVGAPKSNEGDDLASPQPASQIDSKGQEKSDLLPLVDPRLAVVQASESEGTTSQSENEGGGEESTEKKPRKGRKKKKRKNQGEAGESQAGQDGESDRIVESSKPDENRTMSTEDVVVAQAHDNSPPKITDATRPAALEGAKASVREEGSVDTAKPPTLLPEGDTATAMLNHQESLPDLKKVNVGVSEASTVGHSLEQEVNTSNQRKEGDVATKQPTAGKLIQPVRPKRKIKHKFLEASDRYESLGRAAHRGRSGGRSRGMKGLAARRGGRGGNLRGKNKVRGIGN</sequence>
<keyword evidence="3" id="KW-1185">Reference proteome</keyword>
<name>A0A2G8K2P7_STIJA</name>
<feature type="compositionally biased region" description="Basic residues" evidence="1">
    <location>
        <begin position="395"/>
        <end position="404"/>
    </location>
</feature>
<dbReference type="EMBL" id="MRZV01000948">
    <property type="protein sequence ID" value="PIK42260.1"/>
    <property type="molecule type" value="Genomic_DNA"/>
</dbReference>
<feature type="compositionally biased region" description="Polar residues" evidence="1">
    <location>
        <begin position="1"/>
        <end position="10"/>
    </location>
</feature>
<feature type="region of interest" description="Disordered" evidence="1">
    <location>
        <begin position="1"/>
        <end position="44"/>
    </location>
</feature>
<feature type="compositionally biased region" description="Low complexity" evidence="1">
    <location>
        <begin position="165"/>
        <end position="176"/>
    </location>
</feature>
<feature type="region of interest" description="Disordered" evidence="1">
    <location>
        <begin position="309"/>
        <end position="352"/>
    </location>
</feature>
<evidence type="ECO:0000256" key="1">
    <source>
        <dbReference type="SAM" id="MobiDB-lite"/>
    </source>
</evidence>
<reference evidence="2 3" key="1">
    <citation type="journal article" date="2017" name="PLoS Biol.">
        <title>The sea cucumber genome provides insights into morphological evolution and visceral regeneration.</title>
        <authorList>
            <person name="Zhang X."/>
            <person name="Sun L."/>
            <person name="Yuan J."/>
            <person name="Sun Y."/>
            <person name="Gao Y."/>
            <person name="Zhang L."/>
            <person name="Li S."/>
            <person name="Dai H."/>
            <person name="Hamel J.F."/>
            <person name="Liu C."/>
            <person name="Yu Y."/>
            <person name="Liu S."/>
            <person name="Lin W."/>
            <person name="Guo K."/>
            <person name="Jin S."/>
            <person name="Xu P."/>
            <person name="Storey K.B."/>
            <person name="Huan P."/>
            <person name="Zhang T."/>
            <person name="Zhou Y."/>
            <person name="Zhang J."/>
            <person name="Lin C."/>
            <person name="Li X."/>
            <person name="Xing L."/>
            <person name="Huo D."/>
            <person name="Sun M."/>
            <person name="Wang L."/>
            <person name="Mercier A."/>
            <person name="Li F."/>
            <person name="Yang H."/>
            <person name="Xiang J."/>
        </authorList>
    </citation>
    <scope>NUCLEOTIDE SEQUENCE [LARGE SCALE GENOMIC DNA]</scope>
    <source>
        <strain evidence="2">Shaxun</strain>
        <tissue evidence="2">Muscle</tissue>
    </source>
</reference>
<proteinExistence type="predicted"/>
<accession>A0A2G8K2P7</accession>
<feature type="compositionally biased region" description="Basic residues" evidence="1">
    <location>
        <begin position="187"/>
        <end position="198"/>
    </location>
</feature>